<dbReference type="SUPFAM" id="SSF53901">
    <property type="entry name" value="Thiolase-like"/>
    <property type="match status" value="2"/>
</dbReference>
<dbReference type="InterPro" id="IPR020610">
    <property type="entry name" value="Thiolase_AS"/>
</dbReference>
<dbReference type="Pfam" id="PF00108">
    <property type="entry name" value="Thiolase_N"/>
    <property type="match status" value="1"/>
</dbReference>
<evidence type="ECO:0000256" key="8">
    <source>
        <dbReference type="RuleBase" id="RU003557"/>
    </source>
</evidence>
<feature type="domain" description="Thiolase C-terminal" evidence="11">
    <location>
        <begin position="304"/>
        <end position="423"/>
    </location>
</feature>
<dbReference type="OrthoDB" id="1402717at2"/>
<proteinExistence type="inferred from homology"/>
<dbReference type="InterPro" id="IPR020615">
    <property type="entry name" value="Thiolase_acyl_enz_int_AS"/>
</dbReference>
<dbReference type="PANTHER" id="PTHR18919:SF107">
    <property type="entry name" value="ACETYL-COA ACETYLTRANSFERASE, CYTOSOLIC"/>
    <property type="match status" value="1"/>
</dbReference>
<gene>
    <name evidence="12" type="ORF">CDG81_05350</name>
</gene>
<feature type="active site" description="Acyl-thioester intermediate" evidence="7">
    <location>
        <position position="120"/>
    </location>
</feature>
<feature type="active site" description="Proton acceptor" evidence="7">
    <location>
        <position position="411"/>
    </location>
</feature>
<dbReference type="PIRSF" id="PIRSF000429">
    <property type="entry name" value="Ac-CoA_Ac_transf"/>
    <property type="match status" value="1"/>
</dbReference>
<evidence type="ECO:0000256" key="2">
    <source>
        <dbReference type="ARBA" id="ARBA00012705"/>
    </source>
</evidence>
<feature type="domain" description="Thiolase N-terminal" evidence="10">
    <location>
        <begin position="37"/>
        <end position="295"/>
    </location>
</feature>
<dbReference type="InterPro" id="IPR020613">
    <property type="entry name" value="Thiolase_CS"/>
</dbReference>
<dbReference type="NCBIfam" id="TIGR01930">
    <property type="entry name" value="AcCoA-C-Actrans"/>
    <property type="match status" value="1"/>
</dbReference>
<dbReference type="EMBL" id="CP022752">
    <property type="protein sequence ID" value="ASU77831.1"/>
    <property type="molecule type" value="Genomic_DNA"/>
</dbReference>
<dbReference type="PROSITE" id="PS00098">
    <property type="entry name" value="THIOLASE_1"/>
    <property type="match status" value="1"/>
</dbReference>
<name>A0A223RPN3_9ACTN</name>
<feature type="region of interest" description="Disordered" evidence="9">
    <location>
        <begin position="1"/>
        <end position="28"/>
    </location>
</feature>
<dbReference type="Proteomes" id="UP000215043">
    <property type="component" value="Chromosome"/>
</dbReference>
<protein>
    <recommendedName>
        <fullName evidence="6">Probable acetyl-CoA acetyltransferase</fullName>
        <ecNumber evidence="2">2.3.1.9</ecNumber>
    </recommendedName>
    <alternativeName>
        <fullName evidence="5">Acetoacetyl-CoA thiolase</fullName>
    </alternativeName>
</protein>
<dbReference type="CDD" id="cd00751">
    <property type="entry name" value="thiolase"/>
    <property type="match status" value="1"/>
</dbReference>
<feature type="active site" description="Proton acceptor" evidence="7">
    <location>
        <position position="381"/>
    </location>
</feature>
<keyword evidence="3 8" id="KW-0808">Transferase</keyword>
<dbReference type="PANTHER" id="PTHR18919">
    <property type="entry name" value="ACETYL-COA C-ACYLTRANSFERASE"/>
    <property type="match status" value="1"/>
</dbReference>
<dbReference type="AlphaFoldDB" id="A0A223RPN3"/>
<comment type="similarity">
    <text evidence="1 8">Belongs to the thiolase-like superfamily. Thiolase family.</text>
</comment>
<evidence type="ECO:0000259" key="11">
    <source>
        <dbReference type="Pfam" id="PF02803"/>
    </source>
</evidence>
<dbReference type="Gene3D" id="3.40.47.10">
    <property type="match status" value="2"/>
</dbReference>
<evidence type="ECO:0000256" key="3">
    <source>
        <dbReference type="ARBA" id="ARBA00022679"/>
    </source>
</evidence>
<evidence type="ECO:0000313" key="13">
    <source>
        <dbReference type="Proteomes" id="UP000215043"/>
    </source>
</evidence>
<dbReference type="InterPro" id="IPR002155">
    <property type="entry name" value="Thiolase"/>
</dbReference>
<evidence type="ECO:0000256" key="4">
    <source>
        <dbReference type="ARBA" id="ARBA00023315"/>
    </source>
</evidence>
<evidence type="ECO:0000256" key="9">
    <source>
        <dbReference type="SAM" id="MobiDB-lite"/>
    </source>
</evidence>
<dbReference type="GO" id="GO:0003985">
    <property type="term" value="F:acetyl-CoA C-acetyltransferase activity"/>
    <property type="evidence" value="ECO:0007669"/>
    <property type="project" value="UniProtKB-EC"/>
</dbReference>
<evidence type="ECO:0000313" key="12">
    <source>
        <dbReference type="EMBL" id="ASU77831.1"/>
    </source>
</evidence>
<evidence type="ECO:0000256" key="1">
    <source>
        <dbReference type="ARBA" id="ARBA00010982"/>
    </source>
</evidence>
<dbReference type="EC" id="2.3.1.9" evidence="2"/>
<sequence length="427" mass="44221">MVADRWRGVVTRPSPRRPPGSETAPSTASEAVVESSVIVAGARTPMGRLLGSLKDFSGAQLGGIAIAEALRRSGVAPEQVEYTIMGQVLTAGAGQIPARQAAVAAGIGMDVPALTVNKVCLSGLDAIALADQQIRAGEFDVVVAGGQESMTQAPHLLGNSREGFKYGDVRMLDHMAHDGLFCSFDQVAMGASTEKHNERHGLTRRRQDEFAARSHQRAAAAAERGVFAEEIAPVTVPRRKGDPLIVDSDEGIRGDTTVESLGKLRPAFDPEGTITAGSASQISDGAAAVVVMRKSKAEELGLDWLVEIGRHGVVSGPDASLHEQPSNAIRKACDRAGMAATDLDLVEINEAFAAVGIVSTDVLGLDEDRVNVNGGAIALGHPIGMSGARLALHLALELDRRGGGDGVAALCGGGGQGDALLLHAPRG</sequence>
<dbReference type="PROSITE" id="PS00099">
    <property type="entry name" value="THIOLASE_3"/>
    <property type="match status" value="1"/>
</dbReference>
<keyword evidence="4 8" id="KW-0012">Acyltransferase</keyword>
<evidence type="ECO:0000256" key="5">
    <source>
        <dbReference type="ARBA" id="ARBA00030755"/>
    </source>
</evidence>
<reference evidence="12 13" key="1">
    <citation type="submission" date="2017-08" db="EMBL/GenBank/DDBJ databases">
        <title>The complete genome sequence of moderately halophilic actinomycete Actinopolyspora erythraea YIM 90600, the producer of novel erythromycin, novel actinopolysporins A-C and tubercidin.</title>
        <authorList>
            <person name="Yin M."/>
            <person name="Tang S."/>
        </authorList>
    </citation>
    <scope>NUCLEOTIDE SEQUENCE [LARGE SCALE GENOMIC DNA]</scope>
    <source>
        <strain evidence="12 13">YIM 90600</strain>
    </source>
</reference>
<evidence type="ECO:0000259" key="10">
    <source>
        <dbReference type="Pfam" id="PF00108"/>
    </source>
</evidence>
<dbReference type="KEGG" id="aey:CDG81_05350"/>
<evidence type="ECO:0000256" key="7">
    <source>
        <dbReference type="PIRSR" id="PIRSR000429-1"/>
    </source>
</evidence>
<dbReference type="InterPro" id="IPR016039">
    <property type="entry name" value="Thiolase-like"/>
</dbReference>
<dbReference type="Pfam" id="PF02803">
    <property type="entry name" value="Thiolase_C"/>
    <property type="match status" value="1"/>
</dbReference>
<dbReference type="PROSITE" id="PS00737">
    <property type="entry name" value="THIOLASE_2"/>
    <property type="match status" value="1"/>
</dbReference>
<dbReference type="InterPro" id="IPR020616">
    <property type="entry name" value="Thiolase_N"/>
</dbReference>
<evidence type="ECO:0000256" key="6">
    <source>
        <dbReference type="ARBA" id="ARBA00040529"/>
    </source>
</evidence>
<accession>A0A223RPN3</accession>
<dbReference type="InterPro" id="IPR020617">
    <property type="entry name" value="Thiolase_C"/>
</dbReference>
<organism evidence="12 13">
    <name type="scientific">Actinopolyspora erythraea</name>
    <dbReference type="NCBI Taxonomy" id="414996"/>
    <lineage>
        <taxon>Bacteria</taxon>
        <taxon>Bacillati</taxon>
        <taxon>Actinomycetota</taxon>
        <taxon>Actinomycetes</taxon>
        <taxon>Actinopolysporales</taxon>
        <taxon>Actinopolysporaceae</taxon>
        <taxon>Actinopolyspora</taxon>
    </lineage>
</organism>